<keyword evidence="3" id="KW-1185">Reference proteome</keyword>
<dbReference type="EMBL" id="VSWC01000041">
    <property type="protein sequence ID" value="KAA1103852.1"/>
    <property type="molecule type" value="Genomic_DNA"/>
</dbReference>
<name>A0A5B0PT53_PUCGR</name>
<organism evidence="2 3">
    <name type="scientific">Puccinia graminis f. sp. tritici</name>
    <dbReference type="NCBI Taxonomy" id="56615"/>
    <lineage>
        <taxon>Eukaryota</taxon>
        <taxon>Fungi</taxon>
        <taxon>Dikarya</taxon>
        <taxon>Basidiomycota</taxon>
        <taxon>Pucciniomycotina</taxon>
        <taxon>Pucciniomycetes</taxon>
        <taxon>Pucciniales</taxon>
        <taxon>Pucciniaceae</taxon>
        <taxon>Puccinia</taxon>
    </lineage>
</organism>
<evidence type="ECO:0000313" key="2">
    <source>
        <dbReference type="EMBL" id="KAA1103852.1"/>
    </source>
</evidence>
<reference evidence="3 4" key="1">
    <citation type="submission" date="2019-05" db="EMBL/GenBank/DDBJ databases">
        <title>Emergence of the Ug99 lineage of the wheat stem rust pathogen through somatic hybridization.</title>
        <authorList>
            <person name="Li F."/>
            <person name="Upadhyaya N.M."/>
            <person name="Sperschneider J."/>
            <person name="Matny O."/>
            <person name="Nguyen-Phuc H."/>
            <person name="Mago R."/>
            <person name="Raley C."/>
            <person name="Miller M.E."/>
            <person name="Silverstein K.A.T."/>
            <person name="Henningsen E."/>
            <person name="Hirsch C.D."/>
            <person name="Visser B."/>
            <person name="Pretorius Z.A."/>
            <person name="Steffenson B.J."/>
            <person name="Schwessinger B."/>
            <person name="Dodds P.N."/>
            <person name="Figueroa M."/>
        </authorList>
    </citation>
    <scope>NUCLEOTIDE SEQUENCE [LARGE SCALE GENOMIC DNA]</scope>
    <source>
        <strain evidence="2">21-0</strain>
        <strain evidence="1 4">Ug99</strain>
    </source>
</reference>
<proteinExistence type="predicted"/>
<evidence type="ECO:0000313" key="3">
    <source>
        <dbReference type="Proteomes" id="UP000324748"/>
    </source>
</evidence>
<dbReference type="Proteomes" id="UP000324748">
    <property type="component" value="Unassembled WGS sequence"/>
</dbReference>
<evidence type="ECO:0000313" key="4">
    <source>
        <dbReference type="Proteomes" id="UP000325313"/>
    </source>
</evidence>
<dbReference type="Proteomes" id="UP000325313">
    <property type="component" value="Unassembled WGS sequence"/>
</dbReference>
<dbReference type="EMBL" id="VDEP01000442">
    <property type="protein sequence ID" value="KAA1080122.1"/>
    <property type="molecule type" value="Genomic_DNA"/>
</dbReference>
<gene>
    <name evidence="2" type="ORF">PGT21_002648</name>
    <name evidence="1" type="ORF">PGTUg99_013768</name>
</gene>
<dbReference type="AlphaFoldDB" id="A0A5B0PT53"/>
<protein>
    <submittedName>
        <fullName evidence="2">Uncharacterized protein</fullName>
    </submittedName>
</protein>
<sequence>MFSPIGDLHIGGTCTPGGTQLGQVKHGCPSAVTPPTRPCKPGVLLAGPACMYHRADPGPSAEIFRWTPGHRRFTVGQRDHFCPMRLHPTAPDHQLDPYAVAGVAGLYRVASP</sequence>
<accession>A0A5B0PT53</accession>
<comment type="caution">
    <text evidence="2">The sequence shown here is derived from an EMBL/GenBank/DDBJ whole genome shotgun (WGS) entry which is preliminary data.</text>
</comment>
<evidence type="ECO:0000313" key="1">
    <source>
        <dbReference type="EMBL" id="KAA1080122.1"/>
    </source>
</evidence>